<dbReference type="InterPro" id="IPR011990">
    <property type="entry name" value="TPR-like_helical_dom_sf"/>
</dbReference>
<dbReference type="Pfam" id="PF01535">
    <property type="entry name" value="PPR"/>
    <property type="match status" value="4"/>
</dbReference>
<reference evidence="4 5" key="1">
    <citation type="submission" date="2021-07" db="EMBL/GenBank/DDBJ databases">
        <title>The Aristolochia fimbriata genome: insights into angiosperm evolution, floral development and chemical biosynthesis.</title>
        <authorList>
            <person name="Jiao Y."/>
        </authorList>
    </citation>
    <scope>NUCLEOTIDE SEQUENCE [LARGE SCALE GENOMIC DNA]</scope>
    <source>
        <strain evidence="4">IBCAS-2021</strain>
        <tissue evidence="4">Leaf</tissue>
    </source>
</reference>
<proteinExistence type="predicted"/>
<evidence type="ECO:0000259" key="3">
    <source>
        <dbReference type="Pfam" id="PF23276"/>
    </source>
</evidence>
<comment type="caution">
    <text evidence="4">The sequence shown here is derived from an EMBL/GenBank/DDBJ whole genome shotgun (WGS) entry which is preliminary data.</text>
</comment>
<dbReference type="InterPro" id="IPR051114">
    <property type="entry name" value="Mito_RNA_Proc_CCM1"/>
</dbReference>
<dbReference type="GO" id="GO:0005739">
    <property type="term" value="C:mitochondrion"/>
    <property type="evidence" value="ECO:0007669"/>
    <property type="project" value="TreeGrafter"/>
</dbReference>
<feature type="repeat" description="PPR" evidence="2">
    <location>
        <begin position="445"/>
        <end position="479"/>
    </location>
</feature>
<evidence type="ECO:0000256" key="1">
    <source>
        <dbReference type="ARBA" id="ARBA00022737"/>
    </source>
</evidence>
<feature type="repeat" description="PPR" evidence="2">
    <location>
        <begin position="480"/>
        <end position="514"/>
    </location>
</feature>
<dbReference type="PANTHER" id="PTHR47934:SF6">
    <property type="entry name" value="MITOCHONDRIAL GROUP I INTRON SPLICING FACTOR CCM1-RELATED"/>
    <property type="match status" value="1"/>
</dbReference>
<keyword evidence="5" id="KW-1185">Reference proteome</keyword>
<name>A0AAV7EUF3_ARIFI</name>
<feature type="repeat" description="PPR" evidence="2">
    <location>
        <begin position="297"/>
        <end position="331"/>
    </location>
</feature>
<sequence>MAFISHSVSRTSSALWKTRAFPWFAHLNSLDLPQGLCTATSNDLPGAPDQNPAAGEDGRALDQTAAAQFHTPPQEGSFRQRVPRGRRRNQEKLEDIICRMMSQRAWTTRLQNSIRALVPEFDDSLVYNVLHGARNADQALNFFRWVERIGFRHDRNLHLKIIEILGRASKLNHARCILLDMPKKGVQWDEDLFIVMIESYGKAGIVQESVKMFQKMKELGVERTVKSYDTLFKVILRRGREQMTRRYFNAMLREGVAPTRHTYNVLIWGFFLCLKSETAFRFYEDMKTRGFLPNVPNDHTYTILLPGLCDANKMAEARKILKEVVERHLPPRDNSIFLRLISSMCESKDMDGAVYVLNAMIRLSIPTESSHYGLLIEKFCKEGMHDRAAKMLDRVIEKGILSSPLSSSQMESTAYNPMIEYLCENGETKKAEVFFRQLMKTGIQDSSAFNNLVRGHCKEGAPDLGTEVLKIMQRRGVTSDVESHEALVDSFLKKGEPAEAKTALDAMMQSGYVPSPALFRSVMEALFEDERVQTASRVMNSMIEKGVMENMDLVSKILETLLLRGHIDEALGRINLLIHNGFTPDFDKLLTVLCEKDKRVVALRLLGYGLERDCDISFSSYERVLDTLLAAGKTLNAYSILCQIMEKGGVTDWGCSQELIRSLNAEGHTKQADILSRMISGSGGRKEKKVVVTAN</sequence>
<accession>A0AAV7EUF3</accession>
<protein>
    <recommendedName>
        <fullName evidence="3">Pentatricopeptide repeat-containing protein-mitochondrial domain-containing protein</fullName>
    </recommendedName>
</protein>
<dbReference type="NCBIfam" id="TIGR00756">
    <property type="entry name" value="PPR"/>
    <property type="match status" value="5"/>
</dbReference>
<dbReference type="EMBL" id="JAINDJ010000003">
    <property type="protein sequence ID" value="KAG9451705.1"/>
    <property type="molecule type" value="Genomic_DNA"/>
</dbReference>
<dbReference type="AlphaFoldDB" id="A0AAV7EUF3"/>
<dbReference type="InterPro" id="IPR002885">
    <property type="entry name" value="PPR_rpt"/>
</dbReference>
<keyword evidence="1" id="KW-0677">Repeat</keyword>
<dbReference type="PROSITE" id="PS51375">
    <property type="entry name" value="PPR"/>
    <property type="match status" value="7"/>
</dbReference>
<feature type="repeat" description="PPR" evidence="2">
    <location>
        <begin position="189"/>
        <end position="223"/>
    </location>
</feature>
<feature type="domain" description="Pentatricopeptide repeat-containing protein-mitochondrial" evidence="3">
    <location>
        <begin position="458"/>
        <end position="572"/>
    </location>
</feature>
<dbReference type="Pfam" id="PF23276">
    <property type="entry name" value="TPR_24"/>
    <property type="match status" value="1"/>
</dbReference>
<dbReference type="PANTHER" id="PTHR47934">
    <property type="entry name" value="PENTATRICOPEPTIDE REPEAT-CONTAINING PROTEIN PET309, MITOCHONDRIAL"/>
    <property type="match status" value="1"/>
</dbReference>
<gene>
    <name evidence="4" type="ORF">H6P81_004609</name>
</gene>
<evidence type="ECO:0000256" key="2">
    <source>
        <dbReference type="PROSITE-ProRule" id="PRU00708"/>
    </source>
</evidence>
<feature type="repeat" description="PPR" evidence="2">
    <location>
        <begin position="368"/>
        <end position="402"/>
    </location>
</feature>
<dbReference type="GO" id="GO:0006396">
    <property type="term" value="P:RNA processing"/>
    <property type="evidence" value="ECO:0007669"/>
    <property type="project" value="TreeGrafter"/>
</dbReference>
<organism evidence="4 5">
    <name type="scientific">Aristolochia fimbriata</name>
    <name type="common">White veined hardy Dutchman's pipe vine</name>
    <dbReference type="NCBI Taxonomy" id="158543"/>
    <lineage>
        <taxon>Eukaryota</taxon>
        <taxon>Viridiplantae</taxon>
        <taxon>Streptophyta</taxon>
        <taxon>Embryophyta</taxon>
        <taxon>Tracheophyta</taxon>
        <taxon>Spermatophyta</taxon>
        <taxon>Magnoliopsida</taxon>
        <taxon>Magnoliidae</taxon>
        <taxon>Piperales</taxon>
        <taxon>Aristolochiaceae</taxon>
        <taxon>Aristolochia</taxon>
    </lineage>
</organism>
<evidence type="ECO:0000313" key="5">
    <source>
        <dbReference type="Proteomes" id="UP000825729"/>
    </source>
</evidence>
<feature type="repeat" description="PPR" evidence="2">
    <location>
        <begin position="224"/>
        <end position="258"/>
    </location>
</feature>
<dbReference type="InterPro" id="IPR057027">
    <property type="entry name" value="TPR_mt"/>
</dbReference>
<dbReference type="Proteomes" id="UP000825729">
    <property type="component" value="Unassembled WGS sequence"/>
</dbReference>
<dbReference type="Gene3D" id="1.25.40.10">
    <property type="entry name" value="Tetratricopeptide repeat domain"/>
    <property type="match status" value="5"/>
</dbReference>
<dbReference type="GO" id="GO:0003729">
    <property type="term" value="F:mRNA binding"/>
    <property type="evidence" value="ECO:0007669"/>
    <property type="project" value="TreeGrafter"/>
</dbReference>
<evidence type="ECO:0000313" key="4">
    <source>
        <dbReference type="EMBL" id="KAG9451705.1"/>
    </source>
</evidence>
<dbReference type="GO" id="GO:0007005">
    <property type="term" value="P:mitochondrion organization"/>
    <property type="evidence" value="ECO:0007669"/>
    <property type="project" value="TreeGrafter"/>
</dbReference>
<dbReference type="Pfam" id="PF13041">
    <property type="entry name" value="PPR_2"/>
    <property type="match status" value="1"/>
</dbReference>
<feature type="repeat" description="PPR" evidence="2">
    <location>
        <begin position="259"/>
        <end position="293"/>
    </location>
</feature>